<evidence type="ECO:0000256" key="4">
    <source>
        <dbReference type="ARBA" id="ARBA00023180"/>
    </source>
</evidence>
<dbReference type="PANTHER" id="PTHR12080:SF55">
    <property type="entry name" value="LYMPHOCYTE FUNCTION-ASSOCIATED ANTIGEN 3"/>
    <property type="match status" value="1"/>
</dbReference>
<evidence type="ECO:0000313" key="6">
    <source>
        <dbReference type="Proteomes" id="UP000694555"/>
    </source>
</evidence>
<dbReference type="Proteomes" id="UP000694555">
    <property type="component" value="Unplaced"/>
</dbReference>
<reference evidence="5" key="1">
    <citation type="submission" date="2025-08" db="UniProtKB">
        <authorList>
            <consortium name="Ensembl"/>
        </authorList>
    </citation>
    <scope>IDENTIFICATION</scope>
</reference>
<comment type="subcellular location">
    <subcellularLocation>
        <location evidence="1">Membrane</location>
    </subcellularLocation>
</comment>
<organism evidence="5 6">
    <name type="scientific">Buteo japonicus</name>
    <dbReference type="NCBI Taxonomy" id="224669"/>
    <lineage>
        <taxon>Eukaryota</taxon>
        <taxon>Metazoa</taxon>
        <taxon>Chordata</taxon>
        <taxon>Craniata</taxon>
        <taxon>Vertebrata</taxon>
        <taxon>Euteleostomi</taxon>
        <taxon>Archelosauria</taxon>
        <taxon>Archosauria</taxon>
        <taxon>Dinosauria</taxon>
        <taxon>Saurischia</taxon>
        <taxon>Theropoda</taxon>
        <taxon>Coelurosauria</taxon>
        <taxon>Aves</taxon>
        <taxon>Neognathae</taxon>
        <taxon>Neoaves</taxon>
        <taxon>Telluraves</taxon>
        <taxon>Accipitrimorphae</taxon>
        <taxon>Accipitriformes</taxon>
        <taxon>Accipitridae</taxon>
        <taxon>Accipitrinae</taxon>
        <taxon>Buteo</taxon>
    </lineage>
</organism>
<keyword evidence="4" id="KW-0325">Glycoprotein</keyword>
<proteinExistence type="predicted"/>
<keyword evidence="6" id="KW-1185">Reference proteome</keyword>
<dbReference type="Gene3D" id="2.60.40.10">
    <property type="entry name" value="Immunoglobulins"/>
    <property type="match status" value="2"/>
</dbReference>
<evidence type="ECO:0000256" key="1">
    <source>
        <dbReference type="ARBA" id="ARBA00004370"/>
    </source>
</evidence>
<reference evidence="5" key="2">
    <citation type="submission" date="2025-09" db="UniProtKB">
        <authorList>
            <consortium name="Ensembl"/>
        </authorList>
    </citation>
    <scope>IDENTIFICATION</scope>
</reference>
<dbReference type="InterPro" id="IPR015631">
    <property type="entry name" value="CD2/SLAM_rcpt"/>
</dbReference>
<dbReference type="GO" id="GO:0016020">
    <property type="term" value="C:membrane"/>
    <property type="evidence" value="ECO:0007669"/>
    <property type="project" value="UniProtKB-SubCell"/>
</dbReference>
<evidence type="ECO:0000256" key="2">
    <source>
        <dbReference type="ARBA" id="ARBA00022729"/>
    </source>
</evidence>
<protein>
    <recommendedName>
        <fullName evidence="7">Ig-like domain-containing protein</fullName>
    </recommendedName>
</protein>
<name>A0A8C0HRL6_9AVES</name>
<evidence type="ECO:0000256" key="3">
    <source>
        <dbReference type="ARBA" id="ARBA00023136"/>
    </source>
</evidence>
<sequence>MGRGARETVLGTLGKATILQIPPELQNLTLRFGAAVWKRDTEDPQRKLVLLKYSDGNYTNYMQGRTRFHKSDFSLEILNTKRQDAQLYEYIVSKGPEEKVWQRLHPFTDTNFYPFPPSLSPEPVSDPSIQILSWVLANGSCTVTLNCTAEQGDKVSYSWGSWDTSTLGLCSRNGSLLHLSYPLQNTSIPCTCTASNPVSIPSCRCGSLQPPSPALALQDFCLGKGGAEMRCCRRVSGLFLNPPCPKTPCTVGHPCMVSPLVVQERGHPGCLPVVGAQLAAGAAELRPRAAFSHTCDARALYKGAASPQASVKPPATF</sequence>
<dbReference type="Ensembl" id="ENSBJAT00000024083.1">
    <property type="protein sequence ID" value="ENSBJAP00000023430.1"/>
    <property type="gene ID" value="ENSBJAG00000015159.1"/>
</dbReference>
<accession>A0A8C0HRL6</accession>
<dbReference type="AlphaFoldDB" id="A0A8C0HRL6"/>
<evidence type="ECO:0000313" key="5">
    <source>
        <dbReference type="Ensembl" id="ENSBJAP00000023430.1"/>
    </source>
</evidence>
<keyword evidence="3" id="KW-0472">Membrane</keyword>
<keyword evidence="2" id="KW-0732">Signal</keyword>
<dbReference type="InterPro" id="IPR013783">
    <property type="entry name" value="Ig-like_fold"/>
</dbReference>
<evidence type="ECO:0008006" key="7">
    <source>
        <dbReference type="Google" id="ProtNLM"/>
    </source>
</evidence>
<dbReference type="PANTHER" id="PTHR12080">
    <property type="entry name" value="SIGNALING LYMPHOCYTIC ACTIVATION MOLECULE"/>
    <property type="match status" value="1"/>
</dbReference>